<evidence type="ECO:0000256" key="2">
    <source>
        <dbReference type="SAM" id="Phobius"/>
    </source>
</evidence>
<accession>A0A495JTM1</accession>
<keyword evidence="5" id="KW-1185">Reference proteome</keyword>
<organism evidence="4 5">
    <name type="scientific">Micromonospora pisi</name>
    <dbReference type="NCBI Taxonomy" id="589240"/>
    <lineage>
        <taxon>Bacteria</taxon>
        <taxon>Bacillati</taxon>
        <taxon>Actinomycetota</taxon>
        <taxon>Actinomycetes</taxon>
        <taxon>Micromonosporales</taxon>
        <taxon>Micromonosporaceae</taxon>
        <taxon>Micromonospora</taxon>
    </lineage>
</organism>
<dbReference type="InterPro" id="IPR032350">
    <property type="entry name" value="Nbr1_FW"/>
</dbReference>
<evidence type="ECO:0000313" key="4">
    <source>
        <dbReference type="EMBL" id="RKR92181.1"/>
    </source>
</evidence>
<dbReference type="RefSeq" id="WP_211349450.1">
    <property type="nucleotide sequence ID" value="NZ_RBKT01000001.1"/>
</dbReference>
<dbReference type="PANTHER" id="PTHR20930:SF0">
    <property type="entry name" value="PROTEIN ILRUN"/>
    <property type="match status" value="1"/>
</dbReference>
<keyword evidence="2" id="KW-0472">Membrane</keyword>
<evidence type="ECO:0000313" key="5">
    <source>
        <dbReference type="Proteomes" id="UP000277671"/>
    </source>
</evidence>
<proteinExistence type="predicted"/>
<dbReference type="CDD" id="cd14947">
    <property type="entry name" value="NBR1_like"/>
    <property type="match status" value="1"/>
</dbReference>
<reference evidence="4 5" key="1">
    <citation type="submission" date="2018-10" db="EMBL/GenBank/DDBJ databases">
        <title>Sequencing the genomes of 1000 actinobacteria strains.</title>
        <authorList>
            <person name="Klenk H.-P."/>
        </authorList>
    </citation>
    <scope>NUCLEOTIDE SEQUENCE [LARGE SCALE GENOMIC DNA]</scope>
    <source>
        <strain evidence="4 5">DSM 45175</strain>
    </source>
</reference>
<dbReference type="InterPro" id="IPR013783">
    <property type="entry name" value="Ig-like_fold"/>
</dbReference>
<name>A0A495JTM1_9ACTN</name>
<protein>
    <submittedName>
        <fullName evidence="4">Ig-like domain-containing protein</fullName>
    </submittedName>
</protein>
<feature type="region of interest" description="Disordered" evidence="1">
    <location>
        <begin position="1"/>
        <end position="37"/>
    </location>
</feature>
<dbReference type="PANTHER" id="PTHR20930">
    <property type="entry name" value="OVARIAN CARCINOMA ANTIGEN CA125-RELATED"/>
    <property type="match status" value="1"/>
</dbReference>
<dbReference type="AlphaFoldDB" id="A0A495JTM1"/>
<dbReference type="Pfam" id="PF16158">
    <property type="entry name" value="N_BRCA1_IG"/>
    <property type="match status" value="1"/>
</dbReference>
<sequence length="307" mass="32751">MAGDLPNASADETDNEDAGRRGRKATPPNPDGGPVAAFAHELWDLKRRAGDPSYAAMRTRLGAAVSRSSLSAATRGTALPSWETTWEFVRVLAVDTLGADADDTRREWWARWKAAGAAEPGGANAPPQVPAPPGEAPEPQAAGTPPRPVVRLTFTQLTAAVVAALVVVASVGLLVGWSFAPSAEPAPESTVDNAHLDDAAFEGDITIPDGTVVTPSQVFTKVWQLRNTGQVRWEGRYLTRMNTTECSAPGMVPIPTTDPGESVRITVRVTASPTPAHCKIYWKATDASRRLLFPDKNPIFLDVTVRE</sequence>
<evidence type="ECO:0000259" key="3">
    <source>
        <dbReference type="Pfam" id="PF16158"/>
    </source>
</evidence>
<comment type="caution">
    <text evidence="4">The sequence shown here is derived from an EMBL/GenBank/DDBJ whole genome shotgun (WGS) entry which is preliminary data.</text>
</comment>
<feature type="compositionally biased region" description="Pro residues" evidence="1">
    <location>
        <begin position="127"/>
        <end position="136"/>
    </location>
</feature>
<dbReference type="GO" id="GO:0005975">
    <property type="term" value="P:carbohydrate metabolic process"/>
    <property type="evidence" value="ECO:0007669"/>
    <property type="project" value="UniProtKB-ARBA"/>
</dbReference>
<gene>
    <name evidence="4" type="ORF">BDK92_6615</name>
</gene>
<evidence type="ECO:0000256" key="1">
    <source>
        <dbReference type="SAM" id="MobiDB-lite"/>
    </source>
</evidence>
<keyword evidence="2" id="KW-1133">Transmembrane helix</keyword>
<feature type="region of interest" description="Disordered" evidence="1">
    <location>
        <begin position="116"/>
        <end position="145"/>
    </location>
</feature>
<dbReference type="EMBL" id="RBKT01000001">
    <property type="protein sequence ID" value="RKR92181.1"/>
    <property type="molecule type" value="Genomic_DNA"/>
</dbReference>
<feature type="transmembrane region" description="Helical" evidence="2">
    <location>
        <begin position="157"/>
        <end position="180"/>
    </location>
</feature>
<keyword evidence="2" id="KW-0812">Transmembrane</keyword>
<feature type="compositionally biased region" description="Low complexity" evidence="1">
    <location>
        <begin position="116"/>
        <end position="126"/>
    </location>
</feature>
<dbReference type="Gene3D" id="2.60.40.10">
    <property type="entry name" value="Immunoglobulins"/>
    <property type="match status" value="1"/>
</dbReference>
<dbReference type="Proteomes" id="UP000277671">
    <property type="component" value="Unassembled WGS sequence"/>
</dbReference>
<feature type="domain" description="Nbr1 FW" evidence="3">
    <location>
        <begin position="206"/>
        <end position="304"/>
    </location>
</feature>